<evidence type="ECO:0000256" key="1">
    <source>
        <dbReference type="SAM" id="MobiDB-lite"/>
    </source>
</evidence>
<feature type="region of interest" description="Disordered" evidence="1">
    <location>
        <begin position="1"/>
        <end position="56"/>
    </location>
</feature>
<evidence type="ECO:0000313" key="2">
    <source>
        <dbReference type="EMBL" id="GFO46382.1"/>
    </source>
</evidence>
<reference evidence="2 3" key="1">
    <citation type="journal article" date="2021" name="Elife">
        <title>Chloroplast acquisition without the gene transfer in kleptoplastic sea slugs, Plakobranchus ocellatus.</title>
        <authorList>
            <person name="Maeda T."/>
            <person name="Takahashi S."/>
            <person name="Yoshida T."/>
            <person name="Shimamura S."/>
            <person name="Takaki Y."/>
            <person name="Nagai Y."/>
            <person name="Toyoda A."/>
            <person name="Suzuki Y."/>
            <person name="Arimoto A."/>
            <person name="Ishii H."/>
            <person name="Satoh N."/>
            <person name="Nishiyama T."/>
            <person name="Hasebe M."/>
            <person name="Maruyama T."/>
            <person name="Minagawa J."/>
            <person name="Obokata J."/>
            <person name="Shigenobu S."/>
        </authorList>
    </citation>
    <scope>NUCLEOTIDE SEQUENCE [LARGE SCALE GENOMIC DNA]</scope>
</reference>
<sequence>MSPTNKSNVTITITEDGCNGATPDPVVSRSEDKPGRSRRKRLPPSERTNFSHDSRLRVGPERNDQILLAEVTLVTLANPWLNNTHSLFSGQSHDPEIECGHVGVCLDWPSLWTNQRATLKGAPLAMFWALVGENFVYKQ</sequence>
<keyword evidence="3" id="KW-1185">Reference proteome</keyword>
<feature type="compositionally biased region" description="Polar residues" evidence="1">
    <location>
        <begin position="1"/>
        <end position="13"/>
    </location>
</feature>
<comment type="caution">
    <text evidence="2">The sequence shown here is derived from an EMBL/GenBank/DDBJ whole genome shotgun (WGS) entry which is preliminary data.</text>
</comment>
<name>A0AAV4DPX6_9GAST</name>
<accession>A0AAV4DPX6</accession>
<dbReference type="AlphaFoldDB" id="A0AAV4DPX6"/>
<evidence type="ECO:0000313" key="3">
    <source>
        <dbReference type="Proteomes" id="UP000735302"/>
    </source>
</evidence>
<gene>
    <name evidence="2" type="ORF">PoB_007288700</name>
</gene>
<proteinExistence type="predicted"/>
<organism evidence="2 3">
    <name type="scientific">Plakobranchus ocellatus</name>
    <dbReference type="NCBI Taxonomy" id="259542"/>
    <lineage>
        <taxon>Eukaryota</taxon>
        <taxon>Metazoa</taxon>
        <taxon>Spiralia</taxon>
        <taxon>Lophotrochozoa</taxon>
        <taxon>Mollusca</taxon>
        <taxon>Gastropoda</taxon>
        <taxon>Heterobranchia</taxon>
        <taxon>Euthyneura</taxon>
        <taxon>Panpulmonata</taxon>
        <taxon>Sacoglossa</taxon>
        <taxon>Placobranchoidea</taxon>
        <taxon>Plakobranchidae</taxon>
        <taxon>Plakobranchus</taxon>
    </lineage>
</organism>
<dbReference type="Proteomes" id="UP000735302">
    <property type="component" value="Unassembled WGS sequence"/>
</dbReference>
<protein>
    <submittedName>
        <fullName evidence="2">Uncharacterized protein</fullName>
    </submittedName>
</protein>
<dbReference type="EMBL" id="BLXT01008183">
    <property type="protein sequence ID" value="GFO46382.1"/>
    <property type="molecule type" value="Genomic_DNA"/>
</dbReference>